<feature type="domain" description="BRCT" evidence="1">
    <location>
        <begin position="52"/>
        <end position="143"/>
    </location>
</feature>
<dbReference type="GO" id="GO:0005634">
    <property type="term" value="C:nucleus"/>
    <property type="evidence" value="ECO:0007669"/>
    <property type="project" value="TreeGrafter"/>
</dbReference>
<dbReference type="GO" id="GO:0017125">
    <property type="term" value="F:deoxycytidyl transferase activity"/>
    <property type="evidence" value="ECO:0007669"/>
    <property type="project" value="TreeGrafter"/>
</dbReference>
<dbReference type="Proteomes" id="UP000325577">
    <property type="component" value="Linkage Group LG16"/>
</dbReference>
<dbReference type="PROSITE" id="PS50172">
    <property type="entry name" value="BRCT"/>
    <property type="match status" value="1"/>
</dbReference>
<dbReference type="FunFam" id="3.40.50.10190:FF:000011">
    <property type="entry name" value="DNA repair protein REV1"/>
    <property type="match status" value="1"/>
</dbReference>
<proteinExistence type="predicted"/>
<dbReference type="SUPFAM" id="SSF52113">
    <property type="entry name" value="BRCT domain"/>
    <property type="match status" value="1"/>
</dbReference>
<evidence type="ECO:0000259" key="1">
    <source>
        <dbReference type="PROSITE" id="PS50172"/>
    </source>
</evidence>
<dbReference type="CDD" id="cd17719">
    <property type="entry name" value="BRCT_Rev1"/>
    <property type="match status" value="1"/>
</dbReference>
<dbReference type="GO" id="GO:0070987">
    <property type="term" value="P:error-free translesion synthesis"/>
    <property type="evidence" value="ECO:0007669"/>
    <property type="project" value="TreeGrafter"/>
</dbReference>
<protein>
    <recommendedName>
        <fullName evidence="1">BRCT domain-containing protein</fullName>
    </recommendedName>
</protein>
<dbReference type="InterPro" id="IPR001357">
    <property type="entry name" value="BRCT_dom"/>
</dbReference>
<gene>
    <name evidence="2" type="ORF">F0562_028724</name>
</gene>
<name>A0A5J5B227_9ASTE</name>
<dbReference type="GO" id="GO:0003887">
    <property type="term" value="F:DNA-directed DNA polymerase activity"/>
    <property type="evidence" value="ECO:0007669"/>
    <property type="project" value="TreeGrafter"/>
</dbReference>
<dbReference type="EMBL" id="CM018039">
    <property type="protein sequence ID" value="KAA8536246.1"/>
    <property type="molecule type" value="Genomic_DNA"/>
</dbReference>
<dbReference type="PANTHER" id="PTHR45990">
    <property type="entry name" value="DNA REPAIR PROTEIN REV1"/>
    <property type="match status" value="1"/>
</dbReference>
<dbReference type="SMART" id="SM00292">
    <property type="entry name" value="BRCT"/>
    <property type="match status" value="1"/>
</dbReference>
<dbReference type="Pfam" id="PF00533">
    <property type="entry name" value="BRCT"/>
    <property type="match status" value="1"/>
</dbReference>
<keyword evidence="3" id="KW-1185">Reference proteome</keyword>
<dbReference type="Gene3D" id="3.40.50.10190">
    <property type="entry name" value="BRCT domain"/>
    <property type="match status" value="1"/>
</dbReference>
<dbReference type="GO" id="GO:0042276">
    <property type="term" value="P:error-prone translesion synthesis"/>
    <property type="evidence" value="ECO:0007669"/>
    <property type="project" value="TreeGrafter"/>
</dbReference>
<evidence type="ECO:0000313" key="2">
    <source>
        <dbReference type="EMBL" id="KAA8536246.1"/>
    </source>
</evidence>
<dbReference type="PANTHER" id="PTHR45990:SF1">
    <property type="entry name" value="DNA REPAIR PROTEIN REV1"/>
    <property type="match status" value="1"/>
</dbReference>
<accession>A0A5J5B227</accession>
<dbReference type="InterPro" id="IPR036420">
    <property type="entry name" value="BRCT_dom_sf"/>
</dbReference>
<sequence length="199" mass="21855">MAWGANSRSSSRSSFRNSPFSDFGSYMVVKNRKLQEQFNAEASSSSNSCSNSGKPLFHGVSIFVDGFTVPSSQELRGYMLKFGGRFVNYFSRHRVTHIICSNLPDSKIKNLRSFSGGLPVVKPTWVLDSVAANKLLNWVPYQLDQLASETHNQPTLSAFFALKSCAVSVDAATRLTDQMKSEAEDPLLKGGTIKGDNLS</sequence>
<organism evidence="2 3">
    <name type="scientific">Nyssa sinensis</name>
    <dbReference type="NCBI Taxonomy" id="561372"/>
    <lineage>
        <taxon>Eukaryota</taxon>
        <taxon>Viridiplantae</taxon>
        <taxon>Streptophyta</taxon>
        <taxon>Embryophyta</taxon>
        <taxon>Tracheophyta</taxon>
        <taxon>Spermatophyta</taxon>
        <taxon>Magnoliopsida</taxon>
        <taxon>eudicotyledons</taxon>
        <taxon>Gunneridae</taxon>
        <taxon>Pentapetalae</taxon>
        <taxon>asterids</taxon>
        <taxon>Cornales</taxon>
        <taxon>Nyssaceae</taxon>
        <taxon>Nyssa</taxon>
    </lineage>
</organism>
<reference evidence="2 3" key="1">
    <citation type="submission" date="2019-09" db="EMBL/GenBank/DDBJ databases">
        <title>A chromosome-level genome assembly of the Chinese tupelo Nyssa sinensis.</title>
        <authorList>
            <person name="Yang X."/>
            <person name="Kang M."/>
            <person name="Yang Y."/>
            <person name="Xiong H."/>
            <person name="Wang M."/>
            <person name="Zhang Z."/>
            <person name="Wang Z."/>
            <person name="Wu H."/>
            <person name="Ma T."/>
            <person name="Liu J."/>
            <person name="Xi Z."/>
        </authorList>
    </citation>
    <scope>NUCLEOTIDE SEQUENCE [LARGE SCALE GENOMIC DNA]</scope>
    <source>
        <strain evidence="2">J267</strain>
        <tissue evidence="2">Leaf</tissue>
    </source>
</reference>
<dbReference type="OrthoDB" id="427711at2759"/>
<evidence type="ECO:0000313" key="3">
    <source>
        <dbReference type="Proteomes" id="UP000325577"/>
    </source>
</evidence>
<dbReference type="AlphaFoldDB" id="A0A5J5B227"/>